<dbReference type="PRINTS" id="PR00368">
    <property type="entry name" value="FADPNR"/>
</dbReference>
<evidence type="ECO:0000256" key="4">
    <source>
        <dbReference type="ARBA" id="ARBA00022827"/>
    </source>
</evidence>
<evidence type="ECO:0000256" key="5">
    <source>
        <dbReference type="ARBA" id="ARBA00023002"/>
    </source>
</evidence>
<keyword evidence="9" id="KW-1185">Reference proteome</keyword>
<dbReference type="InterPro" id="IPR001763">
    <property type="entry name" value="Rhodanese-like_dom"/>
</dbReference>
<dbReference type="Pfam" id="PF02852">
    <property type="entry name" value="Pyr_redox_dim"/>
    <property type="match status" value="1"/>
</dbReference>
<comment type="similarity">
    <text evidence="2">Belongs to the class-III pyridine nucleotide-disulfide oxidoreductase family.</text>
</comment>
<evidence type="ECO:0000256" key="3">
    <source>
        <dbReference type="ARBA" id="ARBA00022630"/>
    </source>
</evidence>
<dbReference type="InterPro" id="IPR023753">
    <property type="entry name" value="FAD/NAD-binding_dom"/>
</dbReference>
<accession>A0A9W6FV88</accession>
<dbReference type="RefSeq" id="WP_281795377.1">
    <property type="nucleotide sequence ID" value="NZ_BSDR01000001.1"/>
</dbReference>
<dbReference type="PROSITE" id="PS50206">
    <property type="entry name" value="RHODANESE_3"/>
    <property type="match status" value="1"/>
</dbReference>
<dbReference type="SUPFAM" id="SSF52821">
    <property type="entry name" value="Rhodanese/Cell cycle control phosphatase"/>
    <property type="match status" value="1"/>
</dbReference>
<evidence type="ECO:0000256" key="1">
    <source>
        <dbReference type="ARBA" id="ARBA00001974"/>
    </source>
</evidence>
<dbReference type="PANTHER" id="PTHR43429">
    <property type="entry name" value="PYRIDINE NUCLEOTIDE-DISULFIDE OXIDOREDUCTASE DOMAIN-CONTAINING"/>
    <property type="match status" value="1"/>
</dbReference>
<gene>
    <name evidence="8" type="ORF">DAMNIGENAA_29300</name>
</gene>
<dbReference type="PANTHER" id="PTHR43429:SF1">
    <property type="entry name" value="NAD(P)H SULFUR OXIDOREDUCTASE (COA-DEPENDENT)"/>
    <property type="match status" value="1"/>
</dbReference>
<evidence type="ECO:0000256" key="6">
    <source>
        <dbReference type="ARBA" id="ARBA00023284"/>
    </source>
</evidence>
<dbReference type="Proteomes" id="UP001144372">
    <property type="component" value="Unassembled WGS sequence"/>
</dbReference>
<dbReference type="InterPro" id="IPR004099">
    <property type="entry name" value="Pyr_nucl-diS_OxRdtase_dimer"/>
</dbReference>
<comment type="caution">
    <text evidence="8">The sequence shown here is derived from an EMBL/GenBank/DDBJ whole genome shotgun (WGS) entry which is preliminary data.</text>
</comment>
<dbReference type="EMBL" id="BSDR01000001">
    <property type="protein sequence ID" value="GLI35497.1"/>
    <property type="molecule type" value="Genomic_DNA"/>
</dbReference>
<dbReference type="AlphaFoldDB" id="A0A9W6FV88"/>
<reference evidence="8" key="1">
    <citation type="submission" date="2022-12" db="EMBL/GenBank/DDBJ databases">
        <title>Reference genome sequencing for broad-spectrum identification of bacterial and archaeal isolates by mass spectrometry.</title>
        <authorList>
            <person name="Sekiguchi Y."/>
            <person name="Tourlousse D.M."/>
        </authorList>
    </citation>
    <scope>NUCLEOTIDE SEQUENCE</scope>
    <source>
        <strain evidence="8">ASRB1</strain>
    </source>
</reference>
<dbReference type="GO" id="GO:0016491">
    <property type="term" value="F:oxidoreductase activity"/>
    <property type="evidence" value="ECO:0007669"/>
    <property type="project" value="UniProtKB-KW"/>
</dbReference>
<feature type="domain" description="Rhodanese" evidence="7">
    <location>
        <begin position="479"/>
        <end position="566"/>
    </location>
</feature>
<sequence>MENRLRVLIIGGVACGPKSASRLKRLMPDADITMIERGRLVSYGACGLPYYVEGVFPEVRMVSETPVGILYEPAFFEKVKGFKTLTRLEAIGIDRRRKIVRAKNLETGEECDFPYDKLVLATGSSPIRPPIPGMDLQNVWYMRHPDDAESMVAEIERQGLRKAVIIGAGYIGVEMAEALLRRGLEVTVVEAQDQILPQFLDYEMATLVGKNLRQKGVHLVLSEKVLSVEGKEGKVSSVKTDKETIEADLVLVGVGVRPNDELAREAGLVCDPKGGIVINGYCQTSDPDIYAGGDCVVNHCANPAIKESMFLPLGSTSNKHGRVIADHIAGISSPFVGITGTGVCRVFDLTLGRTGLTEKQARMLYPDIETAIWAGPDMPHYMPQSKPIVIKMVASRSSRKLLGVQAVGMGDASKRLDVAACAIFYGATVDQVINIDLGYAPPYAPPMDPLATAANVLLNKLNGLARGISPVEAKRRMDSGEDLVILDVRTPEELMMMRMPHDKVVHIPLGALRGKLDQLPKDKDILAFCKVSMRGYEAQRILNAAGFDRVFFIEGGLIAWPFELWTAG</sequence>
<dbReference type="Gene3D" id="3.50.50.60">
    <property type="entry name" value="FAD/NAD(P)-binding domain"/>
    <property type="match status" value="2"/>
</dbReference>
<keyword evidence="4" id="KW-0274">FAD</keyword>
<dbReference type="Pfam" id="PF00581">
    <property type="entry name" value="Rhodanese"/>
    <property type="match status" value="1"/>
</dbReference>
<dbReference type="InterPro" id="IPR050260">
    <property type="entry name" value="FAD-bd_OxRdtase"/>
</dbReference>
<protein>
    <submittedName>
        <fullName evidence="8">Pyridine nucleotide-disulfide oxidoreductase</fullName>
    </submittedName>
</protein>
<evidence type="ECO:0000259" key="7">
    <source>
        <dbReference type="PROSITE" id="PS50206"/>
    </source>
</evidence>
<keyword evidence="3" id="KW-0285">Flavoprotein</keyword>
<dbReference type="SUPFAM" id="SSF51905">
    <property type="entry name" value="FAD/NAD(P)-binding domain"/>
    <property type="match status" value="2"/>
</dbReference>
<dbReference type="InterPro" id="IPR036873">
    <property type="entry name" value="Rhodanese-like_dom_sf"/>
</dbReference>
<evidence type="ECO:0000256" key="2">
    <source>
        <dbReference type="ARBA" id="ARBA00009130"/>
    </source>
</evidence>
<keyword evidence="5" id="KW-0560">Oxidoreductase</keyword>
<dbReference type="CDD" id="cd00158">
    <property type="entry name" value="RHOD"/>
    <property type="match status" value="1"/>
</dbReference>
<name>A0A9W6FV88_9BACT</name>
<evidence type="ECO:0000313" key="8">
    <source>
        <dbReference type="EMBL" id="GLI35497.1"/>
    </source>
</evidence>
<keyword evidence="6" id="KW-0676">Redox-active center</keyword>
<evidence type="ECO:0000313" key="9">
    <source>
        <dbReference type="Proteomes" id="UP001144372"/>
    </source>
</evidence>
<dbReference type="InterPro" id="IPR036188">
    <property type="entry name" value="FAD/NAD-bd_sf"/>
</dbReference>
<dbReference type="SUPFAM" id="SSF55424">
    <property type="entry name" value="FAD/NAD-linked reductases, dimerisation (C-terminal) domain"/>
    <property type="match status" value="1"/>
</dbReference>
<comment type="cofactor">
    <cofactor evidence="1">
        <name>FAD</name>
        <dbReference type="ChEBI" id="CHEBI:57692"/>
    </cofactor>
</comment>
<dbReference type="Pfam" id="PF07992">
    <property type="entry name" value="Pyr_redox_2"/>
    <property type="match status" value="1"/>
</dbReference>
<organism evidence="8 9">
    <name type="scientific">Desulforhabdus amnigena</name>
    <dbReference type="NCBI Taxonomy" id="40218"/>
    <lineage>
        <taxon>Bacteria</taxon>
        <taxon>Pseudomonadati</taxon>
        <taxon>Thermodesulfobacteriota</taxon>
        <taxon>Syntrophobacteria</taxon>
        <taxon>Syntrophobacterales</taxon>
        <taxon>Syntrophobacteraceae</taxon>
        <taxon>Desulforhabdus</taxon>
    </lineage>
</organism>
<dbReference type="InterPro" id="IPR016156">
    <property type="entry name" value="FAD/NAD-linked_Rdtase_dimer_sf"/>
</dbReference>
<dbReference type="SMART" id="SM00450">
    <property type="entry name" value="RHOD"/>
    <property type="match status" value="1"/>
</dbReference>
<dbReference type="Gene3D" id="3.40.250.10">
    <property type="entry name" value="Rhodanese-like domain"/>
    <property type="match status" value="1"/>
</dbReference>
<proteinExistence type="inferred from homology"/>
<dbReference type="PRINTS" id="PR00411">
    <property type="entry name" value="PNDRDTASEI"/>
</dbReference>